<comment type="function">
    <text evidence="8">Involved in pre-mRNA splicing as component of the spliceosome. Associated with sn-RNP U2, where it contributes to the binding of stem loop IV of U2 snRNA.</text>
</comment>
<comment type="similarity">
    <text evidence="7">Belongs to the U2 small nuclear ribonucleoprotein A family.</text>
</comment>
<dbReference type="GO" id="GO:0005686">
    <property type="term" value="C:U2 snRNP"/>
    <property type="evidence" value="ECO:0007669"/>
    <property type="project" value="TreeGrafter"/>
</dbReference>
<evidence type="ECO:0000256" key="1">
    <source>
        <dbReference type="ARBA" id="ARBA00004123"/>
    </source>
</evidence>
<dbReference type="Pfam" id="PF14580">
    <property type="entry name" value="LRR_9"/>
    <property type="match status" value="1"/>
</dbReference>
<dbReference type="SUPFAM" id="SSF52058">
    <property type="entry name" value="L domain-like"/>
    <property type="match status" value="1"/>
</dbReference>
<gene>
    <name evidence="12" type="primary">Snrpa1</name>
</gene>
<evidence type="ECO:0000256" key="3">
    <source>
        <dbReference type="ARBA" id="ARBA00022728"/>
    </source>
</evidence>
<evidence type="ECO:0000259" key="11">
    <source>
        <dbReference type="SMART" id="SM00446"/>
    </source>
</evidence>
<evidence type="ECO:0000256" key="10">
    <source>
        <dbReference type="SAM" id="MobiDB-lite"/>
    </source>
</evidence>
<reference evidence="12" key="1">
    <citation type="submission" date="2020-04" db="EMBL/GenBank/DDBJ databases">
        <authorList>
            <person name="Neveu A P."/>
        </authorList>
    </citation>
    <scope>NUCLEOTIDE SEQUENCE</scope>
    <source>
        <tissue evidence="12">Whole embryo</tissue>
    </source>
</reference>
<dbReference type="Gene3D" id="3.80.10.10">
    <property type="entry name" value="Ribonuclease Inhibitor"/>
    <property type="match status" value="1"/>
</dbReference>
<dbReference type="InterPro" id="IPR003603">
    <property type="entry name" value="U2A'_phosphoprotein32A_C"/>
</dbReference>
<evidence type="ECO:0000256" key="5">
    <source>
        <dbReference type="ARBA" id="ARBA00023187"/>
    </source>
</evidence>
<dbReference type="GO" id="GO:0030620">
    <property type="term" value="F:U2 snRNA binding"/>
    <property type="evidence" value="ECO:0007669"/>
    <property type="project" value="InterPro"/>
</dbReference>
<comment type="subunit">
    <text evidence="9">Identified in the spliceosome B complex. Identified in the spliceosome C complex. Found in a pre-mRNA splicing complex with SFRS4, SFRS5, SNRNP70, SNRPA1, SRRM1 and SRRM2. Found in a pre-mRNA exonic splicing enhancer (ESE) complex with SNRNP70, SNRPA1, SRRM1 and TRA2B. Contributes to the binding of stem loop IV of U2 snRNA with SNRPB2.</text>
</comment>
<accession>A0A6F9DSM0</accession>
<dbReference type="InterPro" id="IPR044640">
    <property type="entry name" value="RU2A"/>
</dbReference>
<evidence type="ECO:0000256" key="8">
    <source>
        <dbReference type="ARBA" id="ARBA00056565"/>
    </source>
</evidence>
<dbReference type="PANTHER" id="PTHR10552">
    <property type="entry name" value="U2 SMALL NUCLEAR RIBONUCLEOPROTEIN A"/>
    <property type="match status" value="1"/>
</dbReference>
<keyword evidence="3" id="KW-0747">Spliceosome</keyword>
<evidence type="ECO:0000256" key="6">
    <source>
        <dbReference type="ARBA" id="ARBA00023242"/>
    </source>
</evidence>
<evidence type="ECO:0000256" key="7">
    <source>
        <dbReference type="ARBA" id="ARBA00024196"/>
    </source>
</evidence>
<comment type="subcellular location">
    <subcellularLocation>
        <location evidence="1">Nucleus</location>
    </subcellularLocation>
</comment>
<feature type="region of interest" description="Disordered" evidence="10">
    <location>
        <begin position="230"/>
        <end position="255"/>
    </location>
</feature>
<dbReference type="FunFam" id="3.80.10.10:FF:000026">
    <property type="entry name" value="U2 small nuclear ribonucleoprotein A"/>
    <property type="match status" value="1"/>
</dbReference>
<name>A0A6F9DSM0_9ASCI</name>
<keyword evidence="4" id="KW-0677">Repeat</keyword>
<dbReference type="PANTHER" id="PTHR10552:SF6">
    <property type="entry name" value="U2 SMALL NUCLEAR RIBONUCLEOPROTEIN A"/>
    <property type="match status" value="1"/>
</dbReference>
<dbReference type="GO" id="GO:0005681">
    <property type="term" value="C:spliceosomal complex"/>
    <property type="evidence" value="ECO:0007669"/>
    <property type="project" value="UniProtKB-KW"/>
</dbReference>
<evidence type="ECO:0000256" key="4">
    <source>
        <dbReference type="ARBA" id="ARBA00022737"/>
    </source>
</evidence>
<organism evidence="12">
    <name type="scientific">Phallusia mammillata</name>
    <dbReference type="NCBI Taxonomy" id="59560"/>
    <lineage>
        <taxon>Eukaryota</taxon>
        <taxon>Metazoa</taxon>
        <taxon>Chordata</taxon>
        <taxon>Tunicata</taxon>
        <taxon>Ascidiacea</taxon>
        <taxon>Phlebobranchia</taxon>
        <taxon>Ascidiidae</taxon>
        <taxon>Phallusia</taxon>
    </lineage>
</organism>
<feature type="domain" description="U2A'/phosphoprotein 32 family A C-terminal" evidence="11">
    <location>
        <begin position="128"/>
        <end position="146"/>
    </location>
</feature>
<sequence length="255" mass="29373">MVKLTPELIEQAIQYINPVRDRELHLRGYKIPVIENMGATLDQFDTIDFSDNDIRKLDGFPMLPRIKALHFNNNRICRIDENVHQSIPNLQELYLTNCEIQELSDIDHLSEFKKLEYLSLMRNPVTHRQHYRLYVVHKLPSVRVLDFRKVRLKEKQEAKKLFGSKQGKQLMTEIHKKRKTFTPGAPIKSNGVNHEPVPGPSKADRDAIKEAILNAKSLDEVERLKQLLQAGQIPNKAPPAGKAADQSVEVEMDED</sequence>
<dbReference type="PROSITE" id="PS51450">
    <property type="entry name" value="LRR"/>
    <property type="match status" value="1"/>
</dbReference>
<keyword evidence="12" id="KW-0687">Ribonucleoprotein</keyword>
<evidence type="ECO:0000313" key="12">
    <source>
        <dbReference type="EMBL" id="CAB3266442.1"/>
    </source>
</evidence>
<evidence type="ECO:0000256" key="2">
    <source>
        <dbReference type="ARBA" id="ARBA00022614"/>
    </source>
</evidence>
<keyword evidence="6" id="KW-0539">Nucleus</keyword>
<dbReference type="InterPro" id="IPR032675">
    <property type="entry name" value="LRR_dom_sf"/>
</dbReference>
<keyword evidence="5" id="KW-0508">mRNA splicing</keyword>
<feature type="region of interest" description="Disordered" evidence="10">
    <location>
        <begin position="181"/>
        <end position="203"/>
    </location>
</feature>
<dbReference type="GO" id="GO:0000398">
    <property type="term" value="P:mRNA splicing, via spliceosome"/>
    <property type="evidence" value="ECO:0007669"/>
    <property type="project" value="InterPro"/>
</dbReference>
<dbReference type="SMART" id="SM00446">
    <property type="entry name" value="LRRcap"/>
    <property type="match status" value="1"/>
</dbReference>
<proteinExistence type="evidence at transcript level"/>
<dbReference type="InterPro" id="IPR001611">
    <property type="entry name" value="Leu-rich_rpt"/>
</dbReference>
<keyword evidence="2" id="KW-0433">Leucine-rich repeat</keyword>
<dbReference type="AlphaFoldDB" id="A0A6F9DSM0"/>
<evidence type="ECO:0000256" key="9">
    <source>
        <dbReference type="ARBA" id="ARBA00062740"/>
    </source>
</evidence>
<dbReference type="EMBL" id="LR790580">
    <property type="protein sequence ID" value="CAB3266442.1"/>
    <property type="molecule type" value="mRNA"/>
</dbReference>
<protein>
    <submittedName>
        <fullName evidence="12">U2 small nuclear ribonucleoprotein A'-like</fullName>
    </submittedName>
</protein>
<keyword evidence="3" id="KW-0507">mRNA processing</keyword>